<dbReference type="Pfam" id="PF25888">
    <property type="entry name" value="WHD_DnaB"/>
    <property type="match status" value="1"/>
</dbReference>
<proteinExistence type="inferred from homology"/>
<organism evidence="5 6">
    <name type="scientific">Metabacillus lacus</name>
    <dbReference type="NCBI Taxonomy" id="1983721"/>
    <lineage>
        <taxon>Bacteria</taxon>
        <taxon>Bacillati</taxon>
        <taxon>Bacillota</taxon>
        <taxon>Bacilli</taxon>
        <taxon>Bacillales</taxon>
        <taxon>Bacillaceae</taxon>
        <taxon>Metabacillus</taxon>
    </lineage>
</organism>
<evidence type="ECO:0000259" key="4">
    <source>
        <dbReference type="Pfam" id="PF25888"/>
    </source>
</evidence>
<feature type="region of interest" description="Disordered" evidence="2">
    <location>
        <begin position="397"/>
        <end position="446"/>
    </location>
</feature>
<keyword evidence="6" id="KW-1185">Reference proteome</keyword>
<evidence type="ECO:0000256" key="1">
    <source>
        <dbReference type="ARBA" id="ARBA00093462"/>
    </source>
</evidence>
<evidence type="ECO:0000259" key="3">
    <source>
        <dbReference type="Pfam" id="PF07261"/>
    </source>
</evidence>
<dbReference type="RefSeq" id="WP_154306912.1">
    <property type="nucleotide sequence ID" value="NZ_WKKI01000007.1"/>
</dbReference>
<protein>
    <submittedName>
        <fullName evidence="5">Replication initiation and membrane attachment protein</fullName>
    </submittedName>
</protein>
<name>A0A7X2IXR8_9BACI</name>
<gene>
    <name evidence="5" type="ORF">GJU40_06245</name>
</gene>
<comment type="similarity">
    <text evidence="1">Belongs to the DnaB/DnaD family.</text>
</comment>
<dbReference type="InterPro" id="IPR006343">
    <property type="entry name" value="DnaB/C_C"/>
</dbReference>
<comment type="caution">
    <text evidence="5">The sequence shown here is derived from an EMBL/GenBank/DDBJ whole genome shotgun (WGS) entry which is preliminary data.</text>
</comment>
<dbReference type="AlphaFoldDB" id="A0A7X2IXR8"/>
<dbReference type="InterPro" id="IPR058660">
    <property type="entry name" value="WHD_DnaB"/>
</dbReference>
<reference evidence="5 6" key="1">
    <citation type="submission" date="2019-11" db="EMBL/GenBank/DDBJ databases">
        <title>Bacillus lacus genome.</title>
        <authorList>
            <person name="Allen C.J."/>
            <person name="Newman J.D."/>
        </authorList>
    </citation>
    <scope>NUCLEOTIDE SEQUENCE [LARGE SCALE GENOMIC DNA]</scope>
    <source>
        <strain evidence="5 6">KCTC 33946</strain>
    </source>
</reference>
<dbReference type="EMBL" id="WKKI01000007">
    <property type="protein sequence ID" value="MRX71776.1"/>
    <property type="molecule type" value="Genomic_DNA"/>
</dbReference>
<evidence type="ECO:0000313" key="5">
    <source>
        <dbReference type="EMBL" id="MRX71776.1"/>
    </source>
</evidence>
<dbReference type="OrthoDB" id="2082007at2"/>
<dbReference type="Pfam" id="PF07261">
    <property type="entry name" value="DnaB_2"/>
    <property type="match status" value="1"/>
</dbReference>
<dbReference type="Proteomes" id="UP000448867">
    <property type="component" value="Unassembled WGS sequence"/>
</dbReference>
<feature type="domain" description="DnaB/C C-terminal" evidence="3">
    <location>
        <begin position="326"/>
        <end position="386"/>
    </location>
</feature>
<evidence type="ECO:0000256" key="2">
    <source>
        <dbReference type="SAM" id="MobiDB-lite"/>
    </source>
</evidence>
<evidence type="ECO:0000313" key="6">
    <source>
        <dbReference type="Proteomes" id="UP000448867"/>
    </source>
</evidence>
<feature type="domain" description="Replicative helicase loading/DNA remodeling protein DnaB N-terminal winged helix" evidence="4">
    <location>
        <begin position="10"/>
        <end position="178"/>
    </location>
</feature>
<accession>A0A7X2IXR8</accession>
<sequence>MVQHWKEIIPVDRYIVKCNGLLHEYDRKIITLLYQPLIGAKSYSLFMTLWSELEQNRLWGEETAHHSLMAIMQNSLKEIYEERIKLEGIGLLRTFLKEEGEDKLYIYELQPPLDPNDFFEDGMLNIYLYNRLGKSKYVKLKKFFCDRELIGEAKNVTRSFDDVFTSIKPSELLTSVEASESAGQGLIKREDASSPHIEDDVFDFDLFYAGLSDAIIPKSSITPKVKETIKKLAYLYGIDPISMKNVIMNSMDADDSIVIEELRKSARTWYQFEHGEKLPSLAEKTQPAAKRKVSNPSTQEEEMAYQLETISPRQFLKDVAGGIEPSAGDLQIIEETMFRQKLLPGVVNVLIYYVMLKTDMKLTKTYVQKIASHWARKKITTVPEAMSLAKQEHKQYQEWASGKKNSRKAAPIRKEKLPSWLKAGGEEGQPAAEQKAVPGDKGNDLDDIINSYLTEK</sequence>